<reference evidence="2" key="1">
    <citation type="submission" date="2022-08" db="EMBL/GenBank/DDBJ databases">
        <title>Complete Genome Sequences of 2 Bosea sp. soil isolates.</title>
        <authorList>
            <person name="Alvarez Arevalo M."/>
            <person name="Sterndorff E.B."/>
            <person name="Faurdal D."/>
            <person name="Joergensen T.S."/>
            <person name="Weber T."/>
        </authorList>
    </citation>
    <scope>NUCLEOTIDE SEQUENCE</scope>
    <source>
        <strain evidence="2">NBC_00436</strain>
    </source>
</reference>
<dbReference type="PANTHER" id="PTHR45947">
    <property type="entry name" value="SULFOQUINOVOSYL TRANSFERASE SQD2"/>
    <property type="match status" value="1"/>
</dbReference>
<name>A0A9E8CSK1_9HYPH</name>
<gene>
    <name evidence="2" type="ORF">NWE54_00310</name>
</gene>
<sequence>MRIALFVHCYYPEHYFGTESYTRLVARNLSELGHEPVVITATFAGEPRQPSLIERYRIDGVQVVRVDKNLLPHAGLAETYLQPSMAEVQTQLLREIAPDVVHVTHLINHTASLLAVCEKLAIPTFATFTDFFGFCFNNKLEAADSSLCRGPDRLRANCIACLMRDSPAPTPMRRRLQSHAARPIVSRLLARYPALAGGEAGEIIDLQRRPDRLQDAYRTYRAALAPSRFLRDAYDANGFENLVLSRFGIDIDRSAKPPAPSGPVRLGYIGQLAPHKGVHDLLSALRRLDDVALSLTIFGSEAQDPAYAADLRLAAEGLSVSFAGTFAPEATAMVLAGIDVLVIPSTWYENSPLILLQALATHTPVVISDVAGMTEFLEPGINGFAFRRGDASHLAEVLSLFARDRGLATCLSVTTGYARTSREMTEDLLAMYAGHGVPVRPR</sequence>
<evidence type="ECO:0000313" key="2">
    <source>
        <dbReference type="EMBL" id="UZF87281.1"/>
    </source>
</evidence>
<keyword evidence="2" id="KW-0328">Glycosyltransferase</keyword>
<dbReference type="EMBL" id="CP102774">
    <property type="protein sequence ID" value="UZF87281.1"/>
    <property type="molecule type" value="Genomic_DNA"/>
</dbReference>
<organism evidence="2">
    <name type="scientific">Bosea sp. NBC_00436</name>
    <dbReference type="NCBI Taxonomy" id="2969620"/>
    <lineage>
        <taxon>Bacteria</taxon>
        <taxon>Pseudomonadati</taxon>
        <taxon>Pseudomonadota</taxon>
        <taxon>Alphaproteobacteria</taxon>
        <taxon>Hyphomicrobiales</taxon>
        <taxon>Boseaceae</taxon>
        <taxon>Bosea</taxon>
    </lineage>
</organism>
<dbReference type="GO" id="GO:0016757">
    <property type="term" value="F:glycosyltransferase activity"/>
    <property type="evidence" value="ECO:0007669"/>
    <property type="project" value="UniProtKB-KW"/>
</dbReference>
<dbReference type="AlphaFoldDB" id="A0A9E8CSK1"/>
<feature type="domain" description="Glycosyltransferase subfamily 4-like N-terminal" evidence="1">
    <location>
        <begin position="17"/>
        <end position="128"/>
    </location>
</feature>
<evidence type="ECO:0000259" key="1">
    <source>
        <dbReference type="Pfam" id="PF13439"/>
    </source>
</evidence>
<accession>A0A9E8CSK1</accession>
<dbReference type="InterPro" id="IPR028098">
    <property type="entry name" value="Glyco_trans_4-like_N"/>
</dbReference>
<dbReference type="EC" id="2.4.-.-" evidence="2"/>
<dbReference type="InterPro" id="IPR050194">
    <property type="entry name" value="Glycosyltransferase_grp1"/>
</dbReference>
<dbReference type="Pfam" id="PF13692">
    <property type="entry name" value="Glyco_trans_1_4"/>
    <property type="match status" value="1"/>
</dbReference>
<proteinExistence type="predicted"/>
<dbReference type="SUPFAM" id="SSF53756">
    <property type="entry name" value="UDP-Glycosyltransferase/glycogen phosphorylase"/>
    <property type="match status" value="1"/>
</dbReference>
<dbReference type="Gene3D" id="3.40.50.2000">
    <property type="entry name" value="Glycogen Phosphorylase B"/>
    <property type="match status" value="2"/>
</dbReference>
<dbReference type="Pfam" id="PF13439">
    <property type="entry name" value="Glyco_transf_4"/>
    <property type="match status" value="1"/>
</dbReference>
<keyword evidence="2" id="KW-0808">Transferase</keyword>
<protein>
    <submittedName>
        <fullName evidence="2">Glycosyltransferase</fullName>
        <ecNumber evidence="2">2.4.-.-</ecNumber>
    </submittedName>
</protein>
<dbReference type="PANTHER" id="PTHR45947:SF13">
    <property type="entry name" value="TRANSFERASE"/>
    <property type="match status" value="1"/>
</dbReference>